<evidence type="ECO:0000313" key="5">
    <source>
        <dbReference type="Proteomes" id="UP000183920"/>
    </source>
</evidence>
<comment type="subcellular location">
    <subcellularLocation>
        <location evidence="3">Cytoplasm</location>
    </subcellularLocation>
</comment>
<dbReference type="HAMAP" id="MF_00919">
    <property type="entry name" value="RMF"/>
    <property type="match status" value="1"/>
</dbReference>
<name>A0A0G4Q120_9GAMM</name>
<evidence type="ECO:0000256" key="3">
    <source>
        <dbReference type="HAMAP-Rule" id="MF_00919"/>
    </source>
</evidence>
<keyword evidence="2 3" id="KW-0810">Translation regulation</keyword>
<dbReference type="Proteomes" id="UP000183920">
    <property type="component" value="Unassembled WGS sequence"/>
</dbReference>
<dbReference type="AlphaFoldDB" id="A0A0G4Q120"/>
<gene>
    <name evidence="3 4" type="primary">rmf</name>
    <name evidence="4" type="ORF">BN1804_00391</name>
</gene>
<sequence>MLNKAYQLIVVVEKQSLSFRLNLEREGCLDMKRQKRDRLARALSKGYQAGMQGRSKELCPYFAIDARSHWLGGWRQAMEDRPSLVK</sequence>
<accession>A0A0G4Q120</accession>
<evidence type="ECO:0000256" key="1">
    <source>
        <dbReference type="ARBA" id="ARBA00022490"/>
    </source>
</evidence>
<protein>
    <recommendedName>
        <fullName evidence="3">Ribosome modulation factor</fullName>
        <shortName evidence="3">RMF</shortName>
    </recommendedName>
</protein>
<accession>A0A379EK31</accession>
<comment type="function">
    <text evidence="3">During stationary phase, converts 70S ribosomes to an inactive dimeric form (100S ribosomes).</text>
</comment>
<dbReference type="GO" id="GO:0005737">
    <property type="term" value="C:cytoplasm"/>
    <property type="evidence" value="ECO:0007669"/>
    <property type="project" value="UniProtKB-SubCell"/>
</dbReference>
<dbReference type="Pfam" id="PF04957">
    <property type="entry name" value="RMF"/>
    <property type="match status" value="1"/>
</dbReference>
<dbReference type="InterPro" id="IPR007040">
    <property type="entry name" value="Ribosome_modulation_factor"/>
</dbReference>
<evidence type="ECO:0000256" key="2">
    <source>
        <dbReference type="ARBA" id="ARBA00022845"/>
    </source>
</evidence>
<dbReference type="NCBIfam" id="NF011162">
    <property type="entry name" value="PRK14563.1"/>
    <property type="match status" value="1"/>
</dbReference>
<proteinExistence type="inferred from homology"/>
<dbReference type="InterPro" id="IPR023200">
    <property type="entry name" value="RMF_sf"/>
</dbReference>
<reference evidence="5" key="1">
    <citation type="submission" date="2015-06" db="EMBL/GenBank/DDBJ databases">
        <authorList>
            <person name="Urmite Genomes"/>
        </authorList>
    </citation>
    <scope>NUCLEOTIDE SEQUENCE [LARGE SCALE GENOMIC DNA]</scope>
    <source>
        <strain evidence="5">CSUR P1867</strain>
    </source>
</reference>
<dbReference type="EMBL" id="CVRY01000001">
    <property type="protein sequence ID" value="CRL59341.1"/>
    <property type="molecule type" value="Genomic_DNA"/>
</dbReference>
<organism evidence="4 5">
    <name type="scientific">Proteus penneri</name>
    <dbReference type="NCBI Taxonomy" id="102862"/>
    <lineage>
        <taxon>Bacteria</taxon>
        <taxon>Pseudomonadati</taxon>
        <taxon>Pseudomonadota</taxon>
        <taxon>Gammaproteobacteria</taxon>
        <taxon>Enterobacterales</taxon>
        <taxon>Morganellaceae</taxon>
        <taxon>Proteus</taxon>
    </lineage>
</organism>
<keyword evidence="1 3" id="KW-0963">Cytoplasm</keyword>
<comment type="similarity">
    <text evidence="3">Belongs to the ribosome modulation factor family.</text>
</comment>
<dbReference type="NCBIfam" id="NF041886">
    <property type="entry name" value="Rmf_CrpP_fam"/>
    <property type="match status" value="1"/>
</dbReference>
<dbReference type="Gene3D" id="1.10.10.620">
    <property type="entry name" value="ribosome modulation factor like domain"/>
    <property type="match status" value="1"/>
</dbReference>
<evidence type="ECO:0000313" key="4">
    <source>
        <dbReference type="EMBL" id="CRL59341.1"/>
    </source>
</evidence>
<dbReference type="GO" id="GO:0006417">
    <property type="term" value="P:regulation of translation"/>
    <property type="evidence" value="ECO:0007669"/>
    <property type="project" value="UniProtKB-UniRule"/>
</dbReference>